<comment type="caution">
    <text evidence="9">The sequence shown here is derived from an EMBL/GenBank/DDBJ whole genome shotgun (WGS) entry which is preliminary data.</text>
</comment>
<evidence type="ECO:0000259" key="8">
    <source>
        <dbReference type="Pfam" id="PF22642"/>
    </source>
</evidence>
<evidence type="ECO:0000256" key="3">
    <source>
        <dbReference type="ARBA" id="ARBA00023210"/>
    </source>
</evidence>
<reference evidence="9 10" key="1">
    <citation type="submission" date="2018-07" db="EMBL/GenBank/DDBJ databases">
        <title>Genomic Encyclopedia of Type Strains, Phase III (KMG-III): the genomes of soil and plant-associated and newly described type strains.</title>
        <authorList>
            <person name="Whitman W."/>
        </authorList>
    </citation>
    <scope>NUCLEOTIDE SEQUENCE [LARGE SCALE GENOMIC DNA]</scope>
    <source>
        <strain evidence="9 10">CECT 7506</strain>
    </source>
</reference>
<keyword evidence="2 6" id="KW-0132">Cell division</keyword>
<dbReference type="EMBL" id="QPJD01000015">
    <property type="protein sequence ID" value="RCW42614.1"/>
    <property type="molecule type" value="Genomic_DNA"/>
</dbReference>
<dbReference type="Gene3D" id="3.30.160.540">
    <property type="match status" value="1"/>
</dbReference>
<dbReference type="PANTHER" id="PTHR34108:SF1">
    <property type="entry name" value="SEPTUM SITE-DETERMINING PROTEIN MINC"/>
    <property type="match status" value="1"/>
</dbReference>
<keyword evidence="3 6" id="KW-0717">Septation</keyword>
<feature type="domain" description="Septum formation inhibitor MinC C-terminal" evidence="7">
    <location>
        <begin position="104"/>
        <end position="202"/>
    </location>
</feature>
<dbReference type="GO" id="GO:1901891">
    <property type="term" value="P:regulation of cell septum assembly"/>
    <property type="evidence" value="ECO:0007669"/>
    <property type="project" value="InterPro"/>
</dbReference>
<name>A0A368VM93_9BACL</name>
<dbReference type="InterPro" id="IPR016098">
    <property type="entry name" value="CAP/MinC_C"/>
</dbReference>
<dbReference type="InterPro" id="IPR036145">
    <property type="entry name" value="MinC_C_sf"/>
</dbReference>
<evidence type="ECO:0000256" key="5">
    <source>
        <dbReference type="ARBA" id="ARBA00046874"/>
    </source>
</evidence>
<evidence type="ECO:0000256" key="6">
    <source>
        <dbReference type="HAMAP-Rule" id="MF_00267"/>
    </source>
</evidence>
<organism evidence="9 10">
    <name type="scientific">Paenibacillus prosopidis</name>
    <dbReference type="NCBI Taxonomy" id="630520"/>
    <lineage>
        <taxon>Bacteria</taxon>
        <taxon>Bacillati</taxon>
        <taxon>Bacillota</taxon>
        <taxon>Bacilli</taxon>
        <taxon>Bacillales</taxon>
        <taxon>Paenibacillaceae</taxon>
        <taxon>Paenibacillus</taxon>
    </lineage>
</organism>
<comment type="similarity">
    <text evidence="1 6">Belongs to the MinC family.</text>
</comment>
<sequence length="221" mass="24533">MTEKQHIIIKGVKEGLVFLLDDKCEFATLLDELQYKLEKTHQQLLTGPLVHVQVKLGARQVTDDDKDRIKTVIRAQGNLMVQSVESDSPLLDSMQGKQPNLQVLTSIIRSGQTYEHDGDLLLIGDLNPGGTLLCTGDIYVMGALRGVAHAGIGGRTDVIIATSLMRPTQLRIADVISRPPEEWMTGDATMEFAFLSEGRMQIDKLAQLFRIRHNPIMFKGV</sequence>
<evidence type="ECO:0000256" key="4">
    <source>
        <dbReference type="ARBA" id="ARBA00023306"/>
    </source>
</evidence>
<dbReference type="InterPro" id="IPR005526">
    <property type="entry name" value="Septum_form_inhib_MinC_C"/>
</dbReference>
<gene>
    <name evidence="6" type="primary">minC</name>
    <name evidence="9" type="ORF">DFP97_11545</name>
</gene>
<dbReference type="PANTHER" id="PTHR34108">
    <property type="entry name" value="SEPTUM SITE-DETERMINING PROTEIN MINC"/>
    <property type="match status" value="1"/>
</dbReference>
<comment type="subunit">
    <text evidence="5 6">Interacts with MinD and FtsZ.</text>
</comment>
<dbReference type="Proteomes" id="UP000252415">
    <property type="component" value="Unassembled WGS sequence"/>
</dbReference>
<dbReference type="RefSeq" id="WP_114382328.1">
    <property type="nucleotide sequence ID" value="NZ_QPJD01000015.1"/>
</dbReference>
<dbReference type="SUPFAM" id="SSF63848">
    <property type="entry name" value="Cell-division inhibitor MinC, C-terminal domain"/>
    <property type="match status" value="1"/>
</dbReference>
<dbReference type="Pfam" id="PF03775">
    <property type="entry name" value="MinC_C"/>
    <property type="match status" value="1"/>
</dbReference>
<accession>A0A368VM93</accession>
<evidence type="ECO:0000256" key="1">
    <source>
        <dbReference type="ARBA" id="ARBA00006291"/>
    </source>
</evidence>
<evidence type="ECO:0000259" key="7">
    <source>
        <dbReference type="Pfam" id="PF03775"/>
    </source>
</evidence>
<keyword evidence="10" id="KW-1185">Reference proteome</keyword>
<dbReference type="InterPro" id="IPR055219">
    <property type="entry name" value="MinC_N_1"/>
</dbReference>
<dbReference type="GO" id="GO:0000902">
    <property type="term" value="P:cell morphogenesis"/>
    <property type="evidence" value="ECO:0007669"/>
    <property type="project" value="InterPro"/>
</dbReference>
<dbReference type="Gene3D" id="2.160.20.70">
    <property type="match status" value="1"/>
</dbReference>
<proteinExistence type="inferred from homology"/>
<evidence type="ECO:0000256" key="2">
    <source>
        <dbReference type="ARBA" id="ARBA00022618"/>
    </source>
</evidence>
<dbReference type="OrthoDB" id="9790810at2"/>
<dbReference type="InterPro" id="IPR013033">
    <property type="entry name" value="MinC"/>
</dbReference>
<evidence type="ECO:0000313" key="10">
    <source>
        <dbReference type="Proteomes" id="UP000252415"/>
    </source>
</evidence>
<dbReference type="Pfam" id="PF22642">
    <property type="entry name" value="MinC_N_1"/>
    <property type="match status" value="1"/>
</dbReference>
<dbReference type="HAMAP" id="MF_00267">
    <property type="entry name" value="MinC"/>
    <property type="match status" value="1"/>
</dbReference>
<keyword evidence="4 6" id="KW-0131">Cell cycle</keyword>
<protein>
    <recommendedName>
        <fullName evidence="6">Probable septum site-determining protein MinC</fullName>
    </recommendedName>
</protein>
<dbReference type="GO" id="GO:0000917">
    <property type="term" value="P:division septum assembly"/>
    <property type="evidence" value="ECO:0007669"/>
    <property type="project" value="UniProtKB-KW"/>
</dbReference>
<comment type="function">
    <text evidence="6">Cell division inhibitor that blocks the formation of polar Z ring septums. Rapidly oscillates between the poles of the cell to destabilize FtsZ filaments that have formed before they mature into polar Z rings. Prevents FtsZ polymerization.</text>
</comment>
<feature type="domain" description="Septum site-determining protein MinC N-terminal" evidence="8">
    <location>
        <begin position="7"/>
        <end position="84"/>
    </location>
</feature>
<dbReference type="AlphaFoldDB" id="A0A368VM93"/>
<evidence type="ECO:0000313" key="9">
    <source>
        <dbReference type="EMBL" id="RCW42614.1"/>
    </source>
</evidence>